<evidence type="ECO:0008006" key="3">
    <source>
        <dbReference type="Google" id="ProtNLM"/>
    </source>
</evidence>
<sequence length="250" mass="27134">MNHKLMLATAAIGVLTLSGCATTLTNDRPGLDRRAITDVDTDYSLGLSCLGKRIDRTRKAPIMVYVDHIDDLTVPERYDGRRLSSGGKWWLHTAINKIGSRRVQAVTASTTKADRGNPNHLVLTGAWTQDDQEVGRTGAMFDALLSDFGINIGGRESFDVIAGDFVSSRQGRVVHASAISVAVSSRNAGFNLQVEDGDREFELDFSRSAKEGPQFAQRRIAEAAVMVHIARAFDVDYRPCIEPGGDPAGS</sequence>
<reference evidence="1 2" key="1">
    <citation type="journal article" date="2020" name="Biotechnol. Biofuels">
        <title>New insights from the biogas microbiome by comprehensive genome-resolved metagenomics of nearly 1600 species originating from multiple anaerobic digesters.</title>
        <authorList>
            <person name="Campanaro S."/>
            <person name="Treu L."/>
            <person name="Rodriguez-R L.M."/>
            <person name="Kovalovszki A."/>
            <person name="Ziels R.M."/>
            <person name="Maus I."/>
            <person name="Zhu X."/>
            <person name="Kougias P.G."/>
            <person name="Basile A."/>
            <person name="Luo G."/>
            <person name="Schluter A."/>
            <person name="Konstantinidis K.T."/>
            <person name="Angelidaki I."/>
        </authorList>
    </citation>
    <scope>NUCLEOTIDE SEQUENCE [LARGE SCALE GENOMIC DNA]</scope>
    <source>
        <strain evidence="1">AS06rmzACSIP_256</strain>
    </source>
</reference>
<name>A0A7X7LYZ1_9RHOO</name>
<organism evidence="1 2">
    <name type="scientific">Thauera phenolivorans</name>
    <dbReference type="NCBI Taxonomy" id="1792543"/>
    <lineage>
        <taxon>Bacteria</taxon>
        <taxon>Pseudomonadati</taxon>
        <taxon>Pseudomonadota</taxon>
        <taxon>Betaproteobacteria</taxon>
        <taxon>Rhodocyclales</taxon>
        <taxon>Zoogloeaceae</taxon>
        <taxon>Thauera</taxon>
    </lineage>
</organism>
<accession>A0A7X7LYZ1</accession>
<dbReference type="AlphaFoldDB" id="A0A7X7LYZ1"/>
<gene>
    <name evidence="1" type="ORF">GX576_15130</name>
</gene>
<dbReference type="PROSITE" id="PS51257">
    <property type="entry name" value="PROKAR_LIPOPROTEIN"/>
    <property type="match status" value="1"/>
</dbReference>
<dbReference type="OrthoDB" id="8297at33057"/>
<dbReference type="Gene3D" id="3.40.50.10610">
    <property type="entry name" value="ABC-type transport auxiliary lipoprotein component"/>
    <property type="match status" value="1"/>
</dbReference>
<dbReference type="EMBL" id="JAAYYV010000437">
    <property type="protein sequence ID" value="NLF55700.1"/>
    <property type="molecule type" value="Genomic_DNA"/>
</dbReference>
<dbReference type="RefSeq" id="WP_068809005.1">
    <property type="nucleotide sequence ID" value="NZ_MBFM01000005.1"/>
</dbReference>
<protein>
    <recommendedName>
        <fullName evidence="3">ABC-type transport auxiliary lipoprotein component domain-containing protein</fullName>
    </recommendedName>
</protein>
<comment type="caution">
    <text evidence="1">The sequence shown here is derived from an EMBL/GenBank/DDBJ whole genome shotgun (WGS) entry which is preliminary data.</text>
</comment>
<dbReference type="Proteomes" id="UP000536534">
    <property type="component" value="Unassembled WGS sequence"/>
</dbReference>
<evidence type="ECO:0000313" key="1">
    <source>
        <dbReference type="EMBL" id="NLF55700.1"/>
    </source>
</evidence>
<evidence type="ECO:0000313" key="2">
    <source>
        <dbReference type="Proteomes" id="UP000536534"/>
    </source>
</evidence>
<proteinExistence type="predicted"/>